<evidence type="ECO:0000313" key="5">
    <source>
        <dbReference type="EMBL" id="KAL3890930.1"/>
    </source>
</evidence>
<dbReference type="SUPFAM" id="SSF53335">
    <property type="entry name" value="S-adenosyl-L-methionine-dependent methyltransferases"/>
    <property type="match status" value="1"/>
</dbReference>
<dbReference type="Gene3D" id="3.40.50.150">
    <property type="entry name" value="Vaccinia Virus protein VP39"/>
    <property type="match status" value="1"/>
</dbReference>
<keyword evidence="2" id="KW-0808">Transferase</keyword>
<dbReference type="AlphaFoldDB" id="A0ABD3XXK4"/>
<dbReference type="CDD" id="cd02440">
    <property type="entry name" value="AdoMet_MTases"/>
    <property type="match status" value="1"/>
</dbReference>
<evidence type="ECO:0000256" key="3">
    <source>
        <dbReference type="ARBA" id="ARBA00022691"/>
    </source>
</evidence>
<dbReference type="GO" id="GO:0032259">
    <property type="term" value="P:methylation"/>
    <property type="evidence" value="ECO:0007669"/>
    <property type="project" value="UniProtKB-KW"/>
</dbReference>
<dbReference type="GO" id="GO:0008168">
    <property type="term" value="F:methyltransferase activity"/>
    <property type="evidence" value="ECO:0007669"/>
    <property type="project" value="UniProtKB-KW"/>
</dbReference>
<dbReference type="InterPro" id="IPR029063">
    <property type="entry name" value="SAM-dependent_MTases_sf"/>
</dbReference>
<evidence type="ECO:0000313" key="6">
    <source>
        <dbReference type="Proteomes" id="UP001634394"/>
    </source>
</evidence>
<keyword evidence="1" id="KW-0489">Methyltransferase</keyword>
<organism evidence="5 6">
    <name type="scientific">Sinanodonta woodiana</name>
    <name type="common">Chinese pond mussel</name>
    <name type="synonym">Anodonta woodiana</name>
    <dbReference type="NCBI Taxonomy" id="1069815"/>
    <lineage>
        <taxon>Eukaryota</taxon>
        <taxon>Metazoa</taxon>
        <taxon>Spiralia</taxon>
        <taxon>Lophotrochozoa</taxon>
        <taxon>Mollusca</taxon>
        <taxon>Bivalvia</taxon>
        <taxon>Autobranchia</taxon>
        <taxon>Heteroconchia</taxon>
        <taxon>Palaeoheterodonta</taxon>
        <taxon>Unionida</taxon>
        <taxon>Unionoidea</taxon>
        <taxon>Unionidae</taxon>
        <taxon>Unioninae</taxon>
        <taxon>Sinanodonta</taxon>
    </lineage>
</organism>
<sequence length="280" mass="32093">MDEYLTTLGSHFDPMVLKLWELQERLKSTGVSVEIQKMLDEALDLFFKRDRYCEANTSPVSPELDLINQMTLTHPWTDLYVQGKTNWSLRPFMMTGFKEGQFLKFIVSMSNAKRVLEIGTFTGYGALSCAEALPDDGEVITCDFDPYLESLVKEYTSKSVHGRKISIRLGPALETLNVLGNEKKTFYVIFLDADKDKYWAYYQAIMDRGLLAPRGTIVVDNALFYGQVYRETRDTYGEALKTFNDNVSRDPRVTTVLIPLQDGIRLIRRTEDMLGKRQAD</sequence>
<keyword evidence="3" id="KW-0949">S-adenosyl-L-methionine</keyword>
<dbReference type="Proteomes" id="UP001634394">
    <property type="component" value="Unassembled WGS sequence"/>
</dbReference>
<reference evidence="5 6" key="1">
    <citation type="submission" date="2024-11" db="EMBL/GenBank/DDBJ databases">
        <title>Chromosome-level genome assembly of the freshwater bivalve Anodonta woodiana.</title>
        <authorList>
            <person name="Chen X."/>
        </authorList>
    </citation>
    <scope>NUCLEOTIDE SEQUENCE [LARGE SCALE GENOMIC DNA]</scope>
    <source>
        <strain evidence="5">MN2024</strain>
        <tissue evidence="5">Gills</tissue>
    </source>
</reference>
<accession>A0ABD3XXK4</accession>
<evidence type="ECO:0000256" key="4">
    <source>
        <dbReference type="ARBA" id="ARBA00023453"/>
    </source>
</evidence>
<gene>
    <name evidence="5" type="ORF">ACJMK2_003199</name>
</gene>
<dbReference type="Pfam" id="PF01596">
    <property type="entry name" value="Methyltransf_3"/>
    <property type="match status" value="1"/>
</dbReference>
<evidence type="ECO:0000256" key="2">
    <source>
        <dbReference type="ARBA" id="ARBA00022679"/>
    </source>
</evidence>
<evidence type="ECO:0000256" key="1">
    <source>
        <dbReference type="ARBA" id="ARBA00022603"/>
    </source>
</evidence>
<protein>
    <recommendedName>
        <fullName evidence="7">Caffeoyl-CoA O-methyltransferase</fullName>
    </recommendedName>
</protein>
<dbReference type="EMBL" id="JBJQND010000001">
    <property type="protein sequence ID" value="KAL3890930.1"/>
    <property type="molecule type" value="Genomic_DNA"/>
</dbReference>
<dbReference type="PANTHER" id="PTHR10509:SF14">
    <property type="entry name" value="CAFFEOYL-COA O-METHYLTRANSFERASE 3-RELATED"/>
    <property type="match status" value="1"/>
</dbReference>
<dbReference type="InterPro" id="IPR050362">
    <property type="entry name" value="Cation-dep_OMT"/>
</dbReference>
<name>A0ABD3XXK4_SINWO</name>
<proteinExistence type="inferred from homology"/>
<evidence type="ECO:0008006" key="7">
    <source>
        <dbReference type="Google" id="ProtNLM"/>
    </source>
</evidence>
<dbReference type="PROSITE" id="PS51682">
    <property type="entry name" value="SAM_OMT_I"/>
    <property type="match status" value="1"/>
</dbReference>
<comment type="caution">
    <text evidence="5">The sequence shown here is derived from an EMBL/GenBank/DDBJ whole genome shotgun (WGS) entry which is preliminary data.</text>
</comment>
<keyword evidence="6" id="KW-1185">Reference proteome</keyword>
<dbReference type="InterPro" id="IPR002935">
    <property type="entry name" value="SAM_O-MeTrfase"/>
</dbReference>
<dbReference type="PANTHER" id="PTHR10509">
    <property type="entry name" value="O-METHYLTRANSFERASE-RELATED"/>
    <property type="match status" value="1"/>
</dbReference>
<comment type="similarity">
    <text evidence="4">Belongs to the class I-like SAM-binding methyltransferase superfamily. Cation-dependent O-methyltransferase family.</text>
</comment>